<reference evidence="2 3" key="1">
    <citation type="submission" date="2020-04" db="EMBL/GenBank/DDBJ databases">
        <title>Usitatibacter rugosus gen. nov., sp. nov. and Usitatibacter palustris sp. nov., novel members of Usitatibacteraceae fam. nov. within the order Nitrosomonadales isolated from soil.</title>
        <authorList>
            <person name="Huber K.J."/>
            <person name="Neumann-Schaal M."/>
            <person name="Geppert A."/>
            <person name="Luckner M."/>
            <person name="Wanner G."/>
            <person name="Overmann J."/>
        </authorList>
    </citation>
    <scope>NUCLEOTIDE SEQUENCE [LARGE SCALE GENOMIC DNA]</scope>
    <source>
        <strain evidence="2 3">0125_3</strain>
    </source>
</reference>
<evidence type="ECO:0000313" key="2">
    <source>
        <dbReference type="EMBL" id="QJR09500.1"/>
    </source>
</evidence>
<name>A0A6M4GQ87_9PROT</name>
<keyword evidence="1" id="KW-0732">Signal</keyword>
<evidence type="ECO:0000256" key="1">
    <source>
        <dbReference type="SAM" id="SignalP"/>
    </source>
</evidence>
<feature type="signal peptide" evidence="1">
    <location>
        <begin position="1"/>
        <end position="25"/>
    </location>
</feature>
<proteinExistence type="predicted"/>
<feature type="chain" id="PRO_5027067811" evidence="1">
    <location>
        <begin position="26"/>
        <end position="168"/>
    </location>
</feature>
<accession>A0A6M4GQ87</accession>
<dbReference type="KEGG" id="uru:DSM104443_00544"/>
<protein>
    <submittedName>
        <fullName evidence="2">Uncharacterized protein</fullName>
    </submittedName>
</protein>
<gene>
    <name evidence="2" type="ORF">DSM104443_00544</name>
</gene>
<sequence>MSSQRVLLNCAYALGLLSMATGLWAADGIQLLSKKWESGYTAKTVQQELDEYVLPGETVHNWSELVTRQLFVDPAARVPLDRLVQAVRRGFGPDCKDFTWKIVRQTEVAVLYAWAHGGCAKDPPQAEYSLMQRAPRGICRWAYATKKPPITEASGRVLGEELAKQSCN</sequence>
<evidence type="ECO:0000313" key="3">
    <source>
        <dbReference type="Proteomes" id="UP000501534"/>
    </source>
</evidence>
<keyword evidence="3" id="KW-1185">Reference proteome</keyword>
<dbReference type="RefSeq" id="WP_171089253.1">
    <property type="nucleotide sequence ID" value="NZ_CP053069.1"/>
</dbReference>
<organism evidence="2 3">
    <name type="scientific">Usitatibacter rugosus</name>
    <dbReference type="NCBI Taxonomy" id="2732067"/>
    <lineage>
        <taxon>Bacteria</taxon>
        <taxon>Pseudomonadati</taxon>
        <taxon>Pseudomonadota</taxon>
        <taxon>Betaproteobacteria</taxon>
        <taxon>Nitrosomonadales</taxon>
        <taxon>Usitatibacteraceae</taxon>
        <taxon>Usitatibacter</taxon>
    </lineage>
</organism>
<dbReference type="Proteomes" id="UP000501534">
    <property type="component" value="Chromosome"/>
</dbReference>
<dbReference type="AlphaFoldDB" id="A0A6M4GQ87"/>
<dbReference type="EMBL" id="CP053069">
    <property type="protein sequence ID" value="QJR09500.1"/>
    <property type="molecule type" value="Genomic_DNA"/>
</dbReference>